<dbReference type="Gene3D" id="3.40.50.720">
    <property type="entry name" value="NAD(P)-binding Rossmann-like Domain"/>
    <property type="match status" value="1"/>
</dbReference>
<evidence type="ECO:0000259" key="14">
    <source>
        <dbReference type="Pfam" id="PF02882"/>
    </source>
</evidence>
<feature type="binding site" evidence="12">
    <location>
        <position position="235"/>
    </location>
    <ligand>
        <name>NADP(+)</name>
        <dbReference type="ChEBI" id="CHEBI:58349"/>
    </ligand>
</feature>
<dbReference type="EMBL" id="DRLI01000141">
    <property type="protein sequence ID" value="HHM02089.1"/>
    <property type="molecule type" value="Genomic_DNA"/>
</dbReference>
<comment type="subunit">
    <text evidence="2 12">Homodimer.</text>
</comment>
<gene>
    <name evidence="12 15" type="primary">folD</name>
    <name evidence="15" type="ORF">ENJ15_03685</name>
</gene>
<comment type="similarity">
    <text evidence="12">Belongs to the tetrahydrofolate dehydrogenase/cyclohydrolase family.</text>
</comment>
<keyword evidence="11 12" id="KW-0511">Multifunctional enzyme</keyword>
<dbReference type="GO" id="GO:0005829">
    <property type="term" value="C:cytosol"/>
    <property type="evidence" value="ECO:0007669"/>
    <property type="project" value="TreeGrafter"/>
</dbReference>
<evidence type="ECO:0000256" key="1">
    <source>
        <dbReference type="ARBA" id="ARBA00004777"/>
    </source>
</evidence>
<comment type="pathway">
    <text evidence="1 12">One-carbon metabolism; tetrahydrofolate interconversion.</text>
</comment>
<comment type="function">
    <text evidence="12">Catalyzes the oxidation of 5,10-methylenetetrahydrofolate to 5,10-methenyltetrahydrofolate and then the hydrolysis of 5,10-methenyltetrahydrofolate to 10-formyltetrahydrofolate.</text>
</comment>
<dbReference type="GO" id="GO:0006164">
    <property type="term" value="P:purine nucleotide biosynthetic process"/>
    <property type="evidence" value="ECO:0007669"/>
    <property type="project" value="UniProtKB-KW"/>
</dbReference>
<dbReference type="Proteomes" id="UP000885771">
    <property type="component" value="Unassembled WGS sequence"/>
</dbReference>
<comment type="caution">
    <text evidence="12">Lacks conserved residue(s) required for the propagation of feature annotation.</text>
</comment>
<evidence type="ECO:0000313" key="15">
    <source>
        <dbReference type="EMBL" id="HHM02089.1"/>
    </source>
</evidence>
<evidence type="ECO:0000256" key="6">
    <source>
        <dbReference type="ARBA" id="ARBA00022801"/>
    </source>
</evidence>
<evidence type="ECO:0000256" key="8">
    <source>
        <dbReference type="ARBA" id="ARBA00023002"/>
    </source>
</evidence>
<reference evidence="15" key="1">
    <citation type="journal article" date="2020" name="mSystems">
        <title>Genome- and Community-Level Interaction Insights into Carbon Utilization and Element Cycling Functions of Hydrothermarchaeota in Hydrothermal Sediment.</title>
        <authorList>
            <person name="Zhou Z."/>
            <person name="Liu Y."/>
            <person name="Xu W."/>
            <person name="Pan J."/>
            <person name="Luo Z.H."/>
            <person name="Li M."/>
        </authorList>
    </citation>
    <scope>NUCLEOTIDE SEQUENCE [LARGE SCALE GENOMIC DNA]</scope>
    <source>
        <strain evidence="15">HyVt-460</strain>
    </source>
</reference>
<dbReference type="GO" id="GO:0035999">
    <property type="term" value="P:tetrahydrofolate interconversion"/>
    <property type="evidence" value="ECO:0007669"/>
    <property type="project" value="UniProtKB-UniRule"/>
</dbReference>
<evidence type="ECO:0000256" key="12">
    <source>
        <dbReference type="HAMAP-Rule" id="MF_01576"/>
    </source>
</evidence>
<keyword evidence="6 12" id="KW-0378">Hydrolase</keyword>
<proteinExistence type="inferred from homology"/>
<dbReference type="InterPro" id="IPR046346">
    <property type="entry name" value="Aminoacid_DH-like_N_sf"/>
</dbReference>
<evidence type="ECO:0000256" key="4">
    <source>
        <dbReference type="ARBA" id="ARBA00022605"/>
    </source>
</evidence>
<evidence type="ECO:0000256" key="3">
    <source>
        <dbReference type="ARBA" id="ARBA00022563"/>
    </source>
</evidence>
<evidence type="ECO:0000256" key="2">
    <source>
        <dbReference type="ARBA" id="ARBA00011738"/>
    </source>
</evidence>
<dbReference type="Pfam" id="PF00763">
    <property type="entry name" value="THF_DHG_CYH"/>
    <property type="match status" value="1"/>
</dbReference>
<dbReference type="InterPro" id="IPR020867">
    <property type="entry name" value="THF_DH/CycHdrlase_CS"/>
</dbReference>
<dbReference type="InterPro" id="IPR020631">
    <property type="entry name" value="THF_DH/CycHdrlase_NAD-bd_dom"/>
</dbReference>
<organism evidence="15">
    <name type="scientific">Caldithrix abyssi</name>
    <dbReference type="NCBI Taxonomy" id="187145"/>
    <lineage>
        <taxon>Bacteria</taxon>
        <taxon>Pseudomonadati</taxon>
        <taxon>Calditrichota</taxon>
        <taxon>Calditrichia</taxon>
        <taxon>Calditrichales</taxon>
        <taxon>Calditrichaceae</taxon>
        <taxon>Caldithrix</taxon>
    </lineage>
</organism>
<dbReference type="InterPro" id="IPR020630">
    <property type="entry name" value="THF_DH/CycHdrlase_cat_dom"/>
</dbReference>
<dbReference type="PANTHER" id="PTHR48099">
    <property type="entry name" value="C-1-TETRAHYDROFOLATE SYNTHASE, CYTOPLASMIC-RELATED"/>
    <property type="match status" value="1"/>
</dbReference>
<evidence type="ECO:0000256" key="9">
    <source>
        <dbReference type="ARBA" id="ARBA00023102"/>
    </source>
</evidence>
<keyword evidence="8 12" id="KW-0560">Oxidoreductase</keyword>
<dbReference type="GO" id="GO:0009086">
    <property type="term" value="P:methionine biosynthetic process"/>
    <property type="evidence" value="ECO:0007669"/>
    <property type="project" value="UniProtKB-KW"/>
</dbReference>
<dbReference type="EC" id="1.5.1.5" evidence="12"/>
<dbReference type="FunFam" id="3.40.50.720:FF:000189">
    <property type="entry name" value="Bifunctional protein FolD"/>
    <property type="match status" value="1"/>
</dbReference>
<dbReference type="PROSITE" id="PS00767">
    <property type="entry name" value="THF_DHG_CYH_2"/>
    <property type="match status" value="1"/>
</dbReference>
<dbReference type="UniPathway" id="UPA00193"/>
<dbReference type="GO" id="GO:0004488">
    <property type="term" value="F:methylenetetrahydrofolate dehydrogenase (NADP+) activity"/>
    <property type="evidence" value="ECO:0007669"/>
    <property type="project" value="UniProtKB-UniRule"/>
</dbReference>
<dbReference type="SUPFAM" id="SSF53223">
    <property type="entry name" value="Aminoacid dehydrogenase-like, N-terminal domain"/>
    <property type="match status" value="1"/>
</dbReference>
<comment type="caution">
    <text evidence="15">The sequence shown here is derived from an EMBL/GenBank/DDBJ whole genome shotgun (WGS) entry which is preliminary data.</text>
</comment>
<keyword evidence="10 12" id="KW-0486">Methionine biosynthesis</keyword>
<dbReference type="InterPro" id="IPR036291">
    <property type="entry name" value="NAD(P)-bd_dom_sf"/>
</dbReference>
<dbReference type="CDD" id="cd01080">
    <property type="entry name" value="NAD_bind_m-THF_DH_Cyclohyd"/>
    <property type="match status" value="1"/>
</dbReference>
<evidence type="ECO:0000256" key="10">
    <source>
        <dbReference type="ARBA" id="ARBA00023167"/>
    </source>
</evidence>
<dbReference type="NCBIfam" id="NF010783">
    <property type="entry name" value="PRK14186.1"/>
    <property type="match status" value="1"/>
</dbReference>
<sequence length="298" mass="32024">MKALLLDGKEVSARLKEKVTVQVTRLKSSGITPRLVVILVGDDPASAVYVRNKARTSEKLGIQSETITLKATISEKELLACISKLNRDDTVHGILVQLPLPQHINSEKIIEAILPDKDVDCFHPRNVGLLMLGKPYLLPCTPAGIVEILKYYKIETSGKHVVILGRSNIVGKPMANMLVQKSAHANATVTVVHSRTKNIKALCLQADILIAAIGKAAFVTADMVREDAVVIDVGINRVEAPDTPRGYKIVGDVDFIPVSGKAAAITPVPGGVGPMTIAMLMQNTVTAAKHLTNFIEHG</sequence>
<keyword evidence="5 12" id="KW-0658">Purine biosynthesis</keyword>
<dbReference type="GO" id="GO:0000105">
    <property type="term" value="P:L-histidine biosynthetic process"/>
    <property type="evidence" value="ECO:0007669"/>
    <property type="project" value="UniProtKB-KW"/>
</dbReference>
<keyword evidence="7 12" id="KW-0521">NADP</keyword>
<dbReference type="HAMAP" id="MF_01576">
    <property type="entry name" value="THF_DHG_CYH"/>
    <property type="match status" value="1"/>
</dbReference>
<evidence type="ECO:0000256" key="5">
    <source>
        <dbReference type="ARBA" id="ARBA00022755"/>
    </source>
</evidence>
<dbReference type="PRINTS" id="PR00085">
    <property type="entry name" value="THFDHDRGNASE"/>
</dbReference>
<comment type="catalytic activity">
    <reaction evidence="12">
        <text>(6R)-5,10-methenyltetrahydrofolate + H2O = (6R)-10-formyltetrahydrofolate + H(+)</text>
        <dbReference type="Rhea" id="RHEA:23700"/>
        <dbReference type="ChEBI" id="CHEBI:15377"/>
        <dbReference type="ChEBI" id="CHEBI:15378"/>
        <dbReference type="ChEBI" id="CHEBI:57455"/>
        <dbReference type="ChEBI" id="CHEBI:195366"/>
        <dbReference type="EC" id="3.5.4.9"/>
    </reaction>
</comment>
<dbReference type="InterPro" id="IPR000672">
    <property type="entry name" value="THF_DH/CycHdrlase"/>
</dbReference>
<feature type="binding site" evidence="12">
    <location>
        <begin position="165"/>
        <end position="167"/>
    </location>
    <ligand>
        <name>NADP(+)</name>
        <dbReference type="ChEBI" id="CHEBI:58349"/>
    </ligand>
</feature>
<feature type="domain" description="Tetrahydrofolate dehydrogenase/cyclohydrolase NAD(P)-binding" evidence="14">
    <location>
        <begin position="139"/>
        <end position="290"/>
    </location>
</feature>
<dbReference type="PANTHER" id="PTHR48099:SF5">
    <property type="entry name" value="C-1-TETRAHYDROFOLATE SYNTHASE, CYTOPLASMIC"/>
    <property type="match status" value="1"/>
</dbReference>
<keyword evidence="4 12" id="KW-0028">Amino-acid biosynthesis</keyword>
<evidence type="ECO:0000256" key="7">
    <source>
        <dbReference type="ARBA" id="ARBA00022857"/>
    </source>
</evidence>
<keyword evidence="9 12" id="KW-0368">Histidine biosynthesis</keyword>
<feature type="domain" description="Tetrahydrofolate dehydrogenase/cyclohydrolase catalytic" evidence="13">
    <location>
        <begin position="6"/>
        <end position="120"/>
    </location>
</feature>
<comment type="catalytic activity">
    <reaction evidence="12">
        <text>(6R)-5,10-methylene-5,6,7,8-tetrahydrofolate + NADP(+) = (6R)-5,10-methenyltetrahydrofolate + NADPH</text>
        <dbReference type="Rhea" id="RHEA:22812"/>
        <dbReference type="ChEBI" id="CHEBI:15636"/>
        <dbReference type="ChEBI" id="CHEBI:57455"/>
        <dbReference type="ChEBI" id="CHEBI:57783"/>
        <dbReference type="ChEBI" id="CHEBI:58349"/>
        <dbReference type="EC" id="1.5.1.5"/>
    </reaction>
</comment>
<keyword evidence="3 12" id="KW-0554">One-carbon metabolism</keyword>
<protein>
    <recommendedName>
        <fullName evidence="12">Bifunctional protein FolD</fullName>
    </recommendedName>
    <domain>
        <recommendedName>
            <fullName evidence="12">Methylenetetrahydrofolate dehydrogenase</fullName>
            <ecNumber evidence="12">1.5.1.5</ecNumber>
        </recommendedName>
    </domain>
    <domain>
        <recommendedName>
            <fullName evidence="12">Methenyltetrahydrofolate cyclohydrolase</fullName>
            <ecNumber evidence="12">3.5.4.9</ecNumber>
        </recommendedName>
    </domain>
</protein>
<evidence type="ECO:0000259" key="13">
    <source>
        <dbReference type="Pfam" id="PF00763"/>
    </source>
</evidence>
<dbReference type="FunFam" id="3.40.50.10860:FF:000005">
    <property type="entry name" value="C-1-tetrahydrofolate synthase, cytoplasmic, putative"/>
    <property type="match status" value="1"/>
</dbReference>
<accession>A0A7V5VEL8</accession>
<dbReference type="Pfam" id="PF02882">
    <property type="entry name" value="THF_DHG_CYH_C"/>
    <property type="match status" value="1"/>
</dbReference>
<name>A0A7V5VEL8_CALAY</name>
<dbReference type="Gene3D" id="3.40.50.10860">
    <property type="entry name" value="Leucine Dehydrogenase, chain A, domain 1"/>
    <property type="match status" value="1"/>
</dbReference>
<dbReference type="GO" id="GO:0004477">
    <property type="term" value="F:methenyltetrahydrofolate cyclohydrolase activity"/>
    <property type="evidence" value="ECO:0007669"/>
    <property type="project" value="UniProtKB-UniRule"/>
</dbReference>
<dbReference type="PROSITE" id="PS00766">
    <property type="entry name" value="THF_DHG_CYH_1"/>
    <property type="match status" value="1"/>
</dbReference>
<dbReference type="AlphaFoldDB" id="A0A7V5VEL8"/>
<evidence type="ECO:0000256" key="11">
    <source>
        <dbReference type="ARBA" id="ARBA00023268"/>
    </source>
</evidence>
<dbReference type="SUPFAM" id="SSF51735">
    <property type="entry name" value="NAD(P)-binding Rossmann-fold domains"/>
    <property type="match status" value="1"/>
</dbReference>
<dbReference type="EC" id="3.5.4.9" evidence="12"/>